<reference evidence="2" key="2">
    <citation type="submission" date="2025-08" db="UniProtKB">
        <authorList>
            <consortium name="Ensembl"/>
        </authorList>
    </citation>
    <scope>IDENTIFICATION</scope>
</reference>
<dbReference type="AlphaFoldDB" id="A0A087Y027"/>
<evidence type="ECO:0000313" key="3">
    <source>
        <dbReference type="Proteomes" id="UP000028760"/>
    </source>
</evidence>
<dbReference type="Proteomes" id="UP000028760">
    <property type="component" value="Unassembled WGS sequence"/>
</dbReference>
<proteinExistence type="predicted"/>
<organism evidence="2 3">
    <name type="scientific">Poecilia formosa</name>
    <name type="common">Amazon molly</name>
    <name type="synonym">Limia formosa</name>
    <dbReference type="NCBI Taxonomy" id="48698"/>
    <lineage>
        <taxon>Eukaryota</taxon>
        <taxon>Metazoa</taxon>
        <taxon>Chordata</taxon>
        <taxon>Craniata</taxon>
        <taxon>Vertebrata</taxon>
        <taxon>Euteleostomi</taxon>
        <taxon>Actinopterygii</taxon>
        <taxon>Neopterygii</taxon>
        <taxon>Teleostei</taxon>
        <taxon>Neoteleostei</taxon>
        <taxon>Acanthomorphata</taxon>
        <taxon>Ovalentaria</taxon>
        <taxon>Atherinomorphae</taxon>
        <taxon>Cyprinodontiformes</taxon>
        <taxon>Poeciliidae</taxon>
        <taxon>Poeciliinae</taxon>
        <taxon>Poecilia</taxon>
    </lineage>
</organism>
<keyword evidence="3" id="KW-1185">Reference proteome</keyword>
<dbReference type="Ensembl" id="ENSPFOT00000011396.2">
    <property type="protein sequence ID" value="ENSPFOP00000011380.2"/>
    <property type="gene ID" value="ENSPFOG00000011405.2"/>
</dbReference>
<dbReference type="STRING" id="48698.ENSPFOP00000011380"/>
<sequence>MRSTAGCEEEDDWGINYSRRRLSQLQPLKWKGWMVISQTLQAYVYYCIHLLETLPSIFENSAGGMLLRDLMPFTLSFWPFFIAHCLLSQLSLSCKGEIQRSCSRTVAEKVGEQCQVACHCRRYPPLPPPPPPPPPPRLLGTTVAEPMVPLLRPWWMEVDVIVLGTVSCASVVFLLSAIIICYKAIKRKPLRKEENGTSRGEYAMSIRNKKAMGTNNTVV</sequence>
<protein>
    <submittedName>
        <fullName evidence="2">Proline rich membrane anchor 1</fullName>
    </submittedName>
</protein>
<dbReference type="eggNOG" id="ENOG502S414">
    <property type="taxonomic scope" value="Eukaryota"/>
</dbReference>
<evidence type="ECO:0000313" key="2">
    <source>
        <dbReference type="Ensembl" id="ENSPFOP00000011380.2"/>
    </source>
</evidence>
<name>A0A087Y027_POEFO</name>
<evidence type="ECO:0000256" key="1">
    <source>
        <dbReference type="SAM" id="Phobius"/>
    </source>
</evidence>
<dbReference type="InterPro" id="IPR029659">
    <property type="entry name" value="PRIMA1"/>
</dbReference>
<dbReference type="Pfam" id="PF16101">
    <property type="entry name" value="PRIMA1"/>
    <property type="match status" value="1"/>
</dbReference>
<keyword evidence="1" id="KW-0472">Membrane</keyword>
<keyword evidence="1" id="KW-0812">Transmembrane</keyword>
<reference evidence="2" key="3">
    <citation type="submission" date="2025-09" db="UniProtKB">
        <authorList>
            <consortium name="Ensembl"/>
        </authorList>
    </citation>
    <scope>IDENTIFICATION</scope>
</reference>
<accession>A0A087Y027</accession>
<dbReference type="EMBL" id="AYCK01005192">
    <property type="status" value="NOT_ANNOTATED_CDS"/>
    <property type="molecule type" value="Genomic_DNA"/>
</dbReference>
<keyword evidence="1" id="KW-1133">Transmembrane helix</keyword>
<dbReference type="GeneTree" id="ENSGT00390000006240"/>
<reference evidence="3" key="1">
    <citation type="submission" date="2013-10" db="EMBL/GenBank/DDBJ databases">
        <authorList>
            <person name="Schartl M."/>
            <person name="Warren W."/>
        </authorList>
    </citation>
    <scope>NUCLEOTIDE SEQUENCE [LARGE SCALE GENOMIC DNA]</scope>
    <source>
        <strain evidence="3">female</strain>
    </source>
</reference>
<feature type="transmembrane region" description="Helical" evidence="1">
    <location>
        <begin position="160"/>
        <end position="182"/>
    </location>
</feature>